<proteinExistence type="predicted"/>
<dbReference type="Proteomes" id="UP000004277">
    <property type="component" value="Unassembled WGS sequence"/>
</dbReference>
<dbReference type="EMBL" id="AKCV02000026">
    <property type="protein sequence ID" value="TMS56672.1"/>
    <property type="molecule type" value="Genomic_DNA"/>
</dbReference>
<evidence type="ECO:0000313" key="2">
    <source>
        <dbReference type="Proteomes" id="UP000004277"/>
    </source>
</evidence>
<protein>
    <submittedName>
        <fullName evidence="1">MFS transporter</fullName>
    </submittedName>
</protein>
<comment type="caution">
    <text evidence="1">The sequence shown here is derived from an EMBL/GenBank/DDBJ whole genome shotgun (WGS) entry which is preliminary data.</text>
</comment>
<sequence>MTDLSHSRNNVWRLAIAQALAGANSTVVFATGAVIGHGLAPNKSLATLPISIFVVGMAAGTLPVSAIAERFGRKTAFQVGTACGIAMGVIAGLALYLHSFALFCLAMVFGGAYASVVLSFRFAAAECVAPADRAKALSTVLAGGVVAGVIGPQLVTYTMYLYPPAAFMLTYIFAGAVALIASFVLAGIQLPHTPAKADAVGGRPLGMIVQQPRFIGAVVCGVVSYALMNFLMTSAPLAMKLHGHSQEASNLGLQWHVIAMYAPSFYTGKLITRFGAKPVVVVGLALIAMSAVAGLMDVALMNFWVALILLGVGWNFGFAGASALVLECHNAAERTRVQGLNDFIVFGTMALGSFASGDLLDRYGWEVVCWLMFPPVLIAFATLAMTRGSARQPAVESPAAK</sequence>
<reference evidence="1" key="1">
    <citation type="submission" date="2019-05" db="EMBL/GenBank/DDBJ databases">
        <title>Revised genome assembly of Burkholderiaceae (previously Ralstonia) sp. PBA.</title>
        <authorList>
            <person name="Gan H.M."/>
        </authorList>
    </citation>
    <scope>NUCLEOTIDE SEQUENCE</scope>
    <source>
        <strain evidence="1">PBA</strain>
    </source>
</reference>
<organism evidence="1 2">
    <name type="scientific">Imbroritus primus</name>
    <dbReference type="NCBI Taxonomy" id="3058603"/>
    <lineage>
        <taxon>Bacteria</taxon>
        <taxon>Pseudomonadati</taxon>
        <taxon>Pseudomonadota</taxon>
        <taxon>Betaproteobacteria</taxon>
        <taxon>Burkholderiales</taxon>
        <taxon>Burkholderiaceae</taxon>
        <taxon>Imbroritus</taxon>
    </lineage>
</organism>
<accession>A0ACD3SKF5</accession>
<evidence type="ECO:0000313" key="1">
    <source>
        <dbReference type="EMBL" id="TMS56672.1"/>
    </source>
</evidence>
<name>A0ACD3SKF5_9BURK</name>
<keyword evidence="2" id="KW-1185">Reference proteome</keyword>
<gene>
    <name evidence="1" type="ORF">MW7_016455</name>
</gene>